<feature type="transmembrane region" description="Helical" evidence="8">
    <location>
        <begin position="330"/>
        <end position="350"/>
    </location>
</feature>
<accession>A4T4C3</accession>
<evidence type="ECO:0000256" key="1">
    <source>
        <dbReference type="ARBA" id="ARBA00004651"/>
    </source>
</evidence>
<evidence type="ECO:0000256" key="7">
    <source>
        <dbReference type="ARBA" id="ARBA00024033"/>
    </source>
</evidence>
<keyword evidence="5 8" id="KW-1133">Transmembrane helix</keyword>
<keyword evidence="3" id="KW-0808">Transferase</keyword>
<dbReference type="HOGENOM" id="CLU_034641_0_1_11"/>
<dbReference type="KEGG" id="mgi:Mflv_0993"/>
<comment type="subcellular location">
    <subcellularLocation>
        <location evidence="1">Cell membrane</location>
        <topology evidence="1">Multi-pass membrane protein</topology>
    </subcellularLocation>
</comment>
<comment type="similarity">
    <text evidence="7">Belongs to the glycosyltransferase 87 family.</text>
</comment>
<dbReference type="EMBL" id="CP000656">
    <property type="protein sequence ID" value="ABP43476.1"/>
    <property type="molecule type" value="Genomic_DNA"/>
</dbReference>
<evidence type="ECO:0000256" key="3">
    <source>
        <dbReference type="ARBA" id="ARBA00022679"/>
    </source>
</evidence>
<evidence type="ECO:0000256" key="4">
    <source>
        <dbReference type="ARBA" id="ARBA00022692"/>
    </source>
</evidence>
<reference evidence="9" key="1">
    <citation type="submission" date="2007-04" db="EMBL/GenBank/DDBJ databases">
        <authorList>
            <consortium name="US DOE Joint Genome Institute"/>
            <person name="Copeland A."/>
            <person name="Lucas S."/>
            <person name="Lapidus A."/>
            <person name="Barry K."/>
            <person name="Detter J.C."/>
            <person name="Glavina del Rio T."/>
            <person name="Hammon N."/>
            <person name="Israni S."/>
            <person name="Dalin E."/>
            <person name="Tice H."/>
            <person name="Pitluck S."/>
            <person name="Chain P."/>
            <person name="Malfatti S."/>
            <person name="Shin M."/>
            <person name="Vergez L."/>
            <person name="Schmutz J."/>
            <person name="Larimer F."/>
            <person name="Land M."/>
            <person name="Hauser L."/>
            <person name="Kyrpides N."/>
            <person name="Mikhailova N."/>
            <person name="Miller C."/>
            <person name="Richardson P."/>
        </authorList>
    </citation>
    <scope>NUCLEOTIDE SEQUENCE</scope>
    <source>
        <strain evidence="9">PYR-GCK</strain>
    </source>
</reference>
<protein>
    <submittedName>
        <fullName evidence="9">Uncharacterized protein</fullName>
    </submittedName>
</protein>
<evidence type="ECO:0000256" key="5">
    <source>
        <dbReference type="ARBA" id="ARBA00022989"/>
    </source>
</evidence>
<dbReference type="InterPro" id="IPR018584">
    <property type="entry name" value="GT87"/>
</dbReference>
<evidence type="ECO:0000256" key="6">
    <source>
        <dbReference type="ARBA" id="ARBA00023136"/>
    </source>
</evidence>
<dbReference type="STRING" id="350054.Mflv_0993"/>
<evidence type="ECO:0000313" key="9">
    <source>
        <dbReference type="EMBL" id="ABP43476.1"/>
    </source>
</evidence>
<dbReference type="Pfam" id="PF09594">
    <property type="entry name" value="GT87"/>
    <property type="match status" value="1"/>
</dbReference>
<keyword evidence="4 8" id="KW-0812">Transmembrane</keyword>
<organism evidence="9">
    <name type="scientific">Mycolicibacterium gilvum (strain PYR-GCK)</name>
    <name type="common">Mycobacterium gilvum (strain PYR-GCK)</name>
    <dbReference type="NCBI Taxonomy" id="350054"/>
    <lineage>
        <taxon>Bacteria</taxon>
        <taxon>Bacillati</taxon>
        <taxon>Actinomycetota</taxon>
        <taxon>Actinomycetes</taxon>
        <taxon>Mycobacteriales</taxon>
        <taxon>Mycobacteriaceae</taxon>
        <taxon>Mycolicibacterium</taxon>
    </lineage>
</organism>
<dbReference type="AlphaFoldDB" id="A4T4C3"/>
<feature type="transmembrane region" description="Helical" evidence="8">
    <location>
        <begin position="290"/>
        <end position="310"/>
    </location>
</feature>
<keyword evidence="6 8" id="KW-0472">Membrane</keyword>
<evidence type="ECO:0000256" key="2">
    <source>
        <dbReference type="ARBA" id="ARBA00022475"/>
    </source>
</evidence>
<feature type="transmembrane region" description="Helical" evidence="8">
    <location>
        <begin position="95"/>
        <end position="115"/>
    </location>
</feature>
<keyword evidence="2" id="KW-1003">Cell membrane</keyword>
<feature type="transmembrane region" description="Helical" evidence="8">
    <location>
        <begin position="199"/>
        <end position="218"/>
    </location>
</feature>
<dbReference type="CAZy" id="GT87">
    <property type="family name" value="Glycosyltransferase Family 87"/>
</dbReference>
<reference evidence="9" key="2">
    <citation type="journal article" date="2013" name="PLoS ONE">
        <title>A Gene Expression Study of the Activities of Aromatic Ring-Cleavage Dioxygenases in Mycobacterium gilvum PYR-GCK to Changes in Salinity and pH during Pyrene Degradation.</title>
        <authorList>
            <person name="Badejo A.C."/>
            <person name="Badejo A.O."/>
            <person name="Shin K.H."/>
            <person name="Chai Y.G."/>
        </authorList>
    </citation>
    <scope>NUCLEOTIDE SEQUENCE [LARGE SCALE GENOMIC DNA]</scope>
    <source>
        <strain evidence="9">PYR-GCK</strain>
    </source>
</reference>
<feature type="transmembrane region" description="Helical" evidence="8">
    <location>
        <begin position="371"/>
        <end position="390"/>
    </location>
</feature>
<feature type="transmembrane region" description="Helical" evidence="8">
    <location>
        <begin position="121"/>
        <end position="137"/>
    </location>
</feature>
<gene>
    <name evidence="9" type="ordered locus">Mflv_0993</name>
</gene>
<feature type="transmembrane region" description="Helical" evidence="8">
    <location>
        <begin position="262"/>
        <end position="283"/>
    </location>
</feature>
<dbReference type="eggNOG" id="COG5650">
    <property type="taxonomic scope" value="Bacteria"/>
</dbReference>
<dbReference type="GO" id="GO:0005886">
    <property type="term" value="C:plasma membrane"/>
    <property type="evidence" value="ECO:0007669"/>
    <property type="project" value="UniProtKB-SubCell"/>
</dbReference>
<name>A4T4C3_MYCGI</name>
<dbReference type="GO" id="GO:0016758">
    <property type="term" value="F:hexosyltransferase activity"/>
    <property type="evidence" value="ECO:0007669"/>
    <property type="project" value="InterPro"/>
</dbReference>
<feature type="transmembrane region" description="Helical" evidence="8">
    <location>
        <begin position="169"/>
        <end position="192"/>
    </location>
</feature>
<evidence type="ECO:0000256" key="8">
    <source>
        <dbReference type="SAM" id="Phobius"/>
    </source>
</evidence>
<sequence>MSRLALSRPALGVLAGWASLSVVLALTTVGPTANWGLLDGGGDLDVYRRGAWHVLSGLPLYDFPVDKKLFYTYTPFSALVFAPLELLPAEPDRHIWLALNLAVLIAVVVQSWRLLGYRVDRALVGVSVLMALGCVFVEPVRTTLFFGQINLILMLLILSDTVGATRSRLAGIGTGLAAGIKLTPLYFVLYFLTLRQRRVAVTAVAVFAATVVVGLILLPRDSLTYWAGTFLRSERIGDRLGHPSNQSLRGMLARLLDDEPPVWLWLALAVLIGVASLTLAVWLHRTGERLLSVTVVGLSSAVVSPFSWTHHWVWVVPLMVWFVHRALTCWRWWLAPAALFVALGAWPFWFRNLADPRIGFYLFPYTHVPEVLLRNAYLWLFAVLLIWLGVRAARSVAGAKAAGEEPVRAEE</sequence>
<proteinExistence type="inferred from homology"/>